<accession>A0AAW1V4P0</accession>
<name>A0AAW1V4P0_9CUCU</name>
<evidence type="ECO:0000313" key="1">
    <source>
        <dbReference type="EMBL" id="KAK9889630.1"/>
    </source>
</evidence>
<evidence type="ECO:0000313" key="2">
    <source>
        <dbReference type="Proteomes" id="UP001431783"/>
    </source>
</evidence>
<proteinExistence type="predicted"/>
<dbReference type="AlphaFoldDB" id="A0AAW1V4P0"/>
<dbReference type="Proteomes" id="UP001431783">
    <property type="component" value="Unassembled WGS sequence"/>
</dbReference>
<gene>
    <name evidence="1" type="ORF">WA026_007004</name>
</gene>
<dbReference type="EMBL" id="JARQZJ010000123">
    <property type="protein sequence ID" value="KAK9889630.1"/>
    <property type="molecule type" value="Genomic_DNA"/>
</dbReference>
<comment type="caution">
    <text evidence="1">The sequence shown here is derived from an EMBL/GenBank/DDBJ whole genome shotgun (WGS) entry which is preliminary data.</text>
</comment>
<sequence length="72" mass="8342">MTQKSRVSELELSNTLFPNISRVSNLLSLYTAISGANKNRRFHELFTAKTEYRICSVAATNHRKTCPRYLYE</sequence>
<reference evidence="1 2" key="1">
    <citation type="submission" date="2023-03" db="EMBL/GenBank/DDBJ databases">
        <title>Genome insight into feeding habits of ladybird beetles.</title>
        <authorList>
            <person name="Li H.-S."/>
            <person name="Huang Y.-H."/>
            <person name="Pang H."/>
        </authorList>
    </citation>
    <scope>NUCLEOTIDE SEQUENCE [LARGE SCALE GENOMIC DNA]</scope>
    <source>
        <strain evidence="1">SYSU_2023b</strain>
        <tissue evidence="1">Whole body</tissue>
    </source>
</reference>
<organism evidence="1 2">
    <name type="scientific">Henosepilachna vigintioctopunctata</name>
    <dbReference type="NCBI Taxonomy" id="420089"/>
    <lineage>
        <taxon>Eukaryota</taxon>
        <taxon>Metazoa</taxon>
        <taxon>Ecdysozoa</taxon>
        <taxon>Arthropoda</taxon>
        <taxon>Hexapoda</taxon>
        <taxon>Insecta</taxon>
        <taxon>Pterygota</taxon>
        <taxon>Neoptera</taxon>
        <taxon>Endopterygota</taxon>
        <taxon>Coleoptera</taxon>
        <taxon>Polyphaga</taxon>
        <taxon>Cucujiformia</taxon>
        <taxon>Coccinelloidea</taxon>
        <taxon>Coccinellidae</taxon>
        <taxon>Epilachninae</taxon>
        <taxon>Epilachnini</taxon>
        <taxon>Henosepilachna</taxon>
    </lineage>
</organism>
<protein>
    <submittedName>
        <fullName evidence="1">Uncharacterized protein</fullName>
    </submittedName>
</protein>
<keyword evidence="2" id="KW-1185">Reference proteome</keyword>